<accession>A0A7S4UGS0</accession>
<organism evidence="1">
    <name type="scientific">Guillardia theta</name>
    <name type="common">Cryptophyte</name>
    <name type="synonym">Cryptomonas phi</name>
    <dbReference type="NCBI Taxonomy" id="55529"/>
    <lineage>
        <taxon>Eukaryota</taxon>
        <taxon>Cryptophyceae</taxon>
        <taxon>Pyrenomonadales</taxon>
        <taxon>Geminigeraceae</taxon>
        <taxon>Guillardia</taxon>
    </lineage>
</organism>
<gene>
    <name evidence="1" type="ORF">GTHE00462_LOCUS33781</name>
</gene>
<dbReference type="EMBL" id="HBKN01043130">
    <property type="protein sequence ID" value="CAE2331955.1"/>
    <property type="molecule type" value="Transcribed_RNA"/>
</dbReference>
<protein>
    <submittedName>
        <fullName evidence="1">Uncharacterized protein</fullName>
    </submittedName>
</protein>
<evidence type="ECO:0000313" key="1">
    <source>
        <dbReference type="EMBL" id="CAE2331955.1"/>
    </source>
</evidence>
<reference evidence="1" key="1">
    <citation type="submission" date="2021-01" db="EMBL/GenBank/DDBJ databases">
        <authorList>
            <person name="Corre E."/>
            <person name="Pelletier E."/>
            <person name="Niang G."/>
            <person name="Scheremetjew M."/>
            <person name="Finn R."/>
            <person name="Kale V."/>
            <person name="Holt S."/>
            <person name="Cochrane G."/>
            <person name="Meng A."/>
            <person name="Brown T."/>
            <person name="Cohen L."/>
        </authorList>
    </citation>
    <scope>NUCLEOTIDE SEQUENCE</scope>
    <source>
        <strain evidence="1">CCMP 2712</strain>
    </source>
</reference>
<name>A0A7S4UGS0_GUITH</name>
<proteinExistence type="predicted"/>
<sequence>MLSLITFLKDSHAQNAISSRNPVDQRAISEKKFLICNACCRMARTDIFCILGVDQPEVWWKRVDRTFLQSFKGRNIMNSCLNFGQGGLQHVYVKFCCHSRYRITCAMAAFIHSIEKNKIRGLM</sequence>
<dbReference type="AlphaFoldDB" id="A0A7S4UGS0"/>